<keyword evidence="9" id="KW-1185">Reference proteome</keyword>
<keyword evidence="1 5" id="KW-0547">Nucleotide-binding</keyword>
<dbReference type="CDD" id="cd18807">
    <property type="entry name" value="SF1_C_UvrD"/>
    <property type="match status" value="1"/>
</dbReference>
<dbReference type="InterPro" id="IPR027417">
    <property type="entry name" value="P-loop_NTPase"/>
</dbReference>
<evidence type="ECO:0000313" key="9">
    <source>
        <dbReference type="Proteomes" id="UP000647491"/>
    </source>
</evidence>
<keyword evidence="4 5" id="KW-0067">ATP-binding</keyword>
<evidence type="ECO:0000259" key="7">
    <source>
        <dbReference type="PROSITE" id="PS51217"/>
    </source>
</evidence>
<feature type="domain" description="UvrD-like helicase C-terminal" evidence="7">
    <location>
        <begin position="749"/>
        <end position="1030"/>
    </location>
</feature>
<evidence type="ECO:0000256" key="2">
    <source>
        <dbReference type="ARBA" id="ARBA00022801"/>
    </source>
</evidence>
<evidence type="ECO:0000256" key="5">
    <source>
        <dbReference type="PROSITE-ProRule" id="PRU00560"/>
    </source>
</evidence>
<accession>A0ABR7NTD1</accession>
<comment type="caution">
    <text evidence="8">The sequence shown here is derived from an EMBL/GenBank/DDBJ whole genome shotgun (WGS) entry which is preliminary data.</text>
</comment>
<evidence type="ECO:0000256" key="1">
    <source>
        <dbReference type="ARBA" id="ARBA00022741"/>
    </source>
</evidence>
<dbReference type="InterPro" id="IPR014016">
    <property type="entry name" value="UvrD-like_ATP-bd"/>
</dbReference>
<keyword evidence="3 5" id="KW-0347">Helicase</keyword>
<dbReference type="Gene3D" id="1.10.10.160">
    <property type="match status" value="1"/>
</dbReference>
<dbReference type="InterPro" id="IPR016195">
    <property type="entry name" value="Pol/histidinol_Pase-like"/>
</dbReference>
<dbReference type="InterPro" id="IPR013986">
    <property type="entry name" value="DExx_box_DNA_helicase_dom_sf"/>
</dbReference>
<evidence type="ECO:0000313" key="8">
    <source>
        <dbReference type="EMBL" id="MBC8599248.1"/>
    </source>
</evidence>
<dbReference type="PROSITE" id="PS51217">
    <property type="entry name" value="UVRD_HELICASE_CTER"/>
    <property type="match status" value="1"/>
</dbReference>
<dbReference type="RefSeq" id="WP_262427553.1">
    <property type="nucleotide sequence ID" value="NZ_JACRTJ010000018.1"/>
</dbReference>
<name>A0ABR7NTD1_9FIRM</name>
<dbReference type="EMBL" id="JACRTJ010000018">
    <property type="protein sequence ID" value="MBC8599248.1"/>
    <property type="molecule type" value="Genomic_DNA"/>
</dbReference>
<dbReference type="Gene3D" id="3.20.20.140">
    <property type="entry name" value="Metal-dependent hydrolases"/>
    <property type="match status" value="1"/>
</dbReference>
<evidence type="ECO:0000259" key="6">
    <source>
        <dbReference type="PROSITE" id="PS51198"/>
    </source>
</evidence>
<dbReference type="CDD" id="cd19067">
    <property type="entry name" value="PfuEndoQ-like"/>
    <property type="match status" value="1"/>
</dbReference>
<dbReference type="Gene3D" id="1.10.486.10">
    <property type="entry name" value="PCRA, domain 4"/>
    <property type="match status" value="2"/>
</dbReference>
<dbReference type="Proteomes" id="UP000647491">
    <property type="component" value="Unassembled WGS sequence"/>
</dbReference>
<protein>
    <submittedName>
        <fullName evidence="8">UvrD-helicase domain-containing protein</fullName>
    </submittedName>
</protein>
<dbReference type="Pfam" id="PF13361">
    <property type="entry name" value="UvrD_C"/>
    <property type="match status" value="2"/>
</dbReference>
<dbReference type="SUPFAM" id="SSF52540">
    <property type="entry name" value="P-loop containing nucleoside triphosphate hydrolases"/>
    <property type="match status" value="1"/>
</dbReference>
<keyword evidence="2 5" id="KW-0378">Hydrolase</keyword>
<reference evidence="8 9" key="1">
    <citation type="submission" date="2020-08" db="EMBL/GenBank/DDBJ databases">
        <title>Genome public.</title>
        <authorList>
            <person name="Liu C."/>
            <person name="Sun Q."/>
        </authorList>
    </citation>
    <scope>NUCLEOTIDE SEQUENCE [LARGE SCALE GENOMIC DNA]</scope>
    <source>
        <strain evidence="8 9">BX10</strain>
    </source>
</reference>
<proteinExistence type="predicted"/>
<dbReference type="Pfam" id="PF00580">
    <property type="entry name" value="UvrD-helicase"/>
    <property type="match status" value="1"/>
</dbReference>
<organism evidence="8 9">
    <name type="scientific">Enterocloster hominis</name>
    <name type="common">ex Liu et al. 2021</name>
    <dbReference type="NCBI Taxonomy" id="2763663"/>
    <lineage>
        <taxon>Bacteria</taxon>
        <taxon>Bacillati</taxon>
        <taxon>Bacillota</taxon>
        <taxon>Clostridia</taxon>
        <taxon>Lachnospirales</taxon>
        <taxon>Lachnospiraceae</taxon>
        <taxon>Enterocloster</taxon>
    </lineage>
</organism>
<dbReference type="SUPFAM" id="SSF89550">
    <property type="entry name" value="PHP domain-like"/>
    <property type="match status" value="1"/>
</dbReference>
<dbReference type="PROSITE" id="PS51198">
    <property type="entry name" value="UVRD_HELICASE_ATP_BIND"/>
    <property type="match status" value="1"/>
</dbReference>
<dbReference type="CDD" id="cd17932">
    <property type="entry name" value="DEXQc_UvrD"/>
    <property type="match status" value="1"/>
</dbReference>
<dbReference type="InterPro" id="IPR014017">
    <property type="entry name" value="DNA_helicase_UvrD-like_C"/>
</dbReference>
<dbReference type="PANTHER" id="PTHR40084:SF1">
    <property type="entry name" value="PHOSPHOTRANSFERASE"/>
    <property type="match status" value="1"/>
</dbReference>
<dbReference type="Gene3D" id="3.40.50.300">
    <property type="entry name" value="P-loop containing nucleotide triphosphate hydrolases"/>
    <property type="match status" value="3"/>
</dbReference>
<evidence type="ECO:0000256" key="4">
    <source>
        <dbReference type="ARBA" id="ARBA00022840"/>
    </source>
</evidence>
<dbReference type="PANTHER" id="PTHR40084">
    <property type="entry name" value="PHOSPHOHYDROLASE, PHP FAMILY"/>
    <property type="match status" value="1"/>
</dbReference>
<gene>
    <name evidence="8" type="ORF">H8708_08420</name>
</gene>
<feature type="domain" description="UvrD-like helicase ATP-binding" evidence="6">
    <location>
        <begin position="480"/>
        <end position="748"/>
    </location>
</feature>
<sequence>MYIADLHIHSRYSRATSRELTPETLELSARRKGIRLLGTGDFTHPAWRAELEEKLVPAEDGLCRLKKEYMREPGEGEACKGTRFVVSGEISSIYKQDGRVRKVHSLILLPGLEEAKLLSKRLEAIGNIHSDGRPILGLSCRDLLEIMLETCPDGIFVPAHIWTPHFSMFGACSGFDTVEECFGDLAPHIHAVETGLSSDPPMNWRLSALDRFQLISNSDAHSPAKLGREANLLDTELSYAGLKRAVETGNGLAGTIEFFPEEGKYHFDGHRKCHICMSPLEAESHGGICPVCKKKMTMGVSHRIDQLADRPEGFLPERRKPFESLVPLPEVIAASTGRSAASKRVQEEYLDMLRVLGTEFEILREVPIEDILRHFGRLAAEGIRRLRNGEVTRLPGFDGEYGTIRLFRPDELENPDGQMTMAGIFGAGGGESWASDDRKEDRREACDTGDLELAGKIRDSSVRAGAEGMDGNILEADFLARLNEGQRRAAEHPARAVAVIAGPGTGKIGTLAARIRCLTELRRVKPSEITAVTFTNQAAGELKERLRREMPNRSAAGRIQTGTFHSICLALLKAAGKETVLADGLECQKLAEAVIEDMGLKLRSSELLRAVSEEKTKRILGAGEAEPMSEGLRKAAGAYEERMREQGLMDFDDLLTEALGLLYLASEPVRKFCRRFRYLLVDEFQDISPLQYQLILAWNREGDELFVIGDPDQSIYGFRGSDPECFARLMEDFPETEVIRLRENYRSTAWITTAACGMISKNPGEKRELLPMAGNGLPVRVLTASGRRSEGIAAAREISRMVGGIDMLDAGERARSGEEQIRSFSDIAVLCRTNRQVEEMEEFLKTEGIPYTVTGKGSFLEEENVQRALKFFRALYGNGTGDSPEEGSWDPALLEAYRPLKKKRPAALVEKWSRDMGLAGDGAVEKLSAMAVFHKTMEEFLYLLDFGEEGDLMRRGGGCCTADTVSLMTLHGSKGLEFPAVILYGVRKNSIPLEYFKNRKAGSGPEEGDPEAGLQEERRLFYVGMTRAKEELVLLTSGEPSVFLSELPEEALLRETVRGPGETGMKQLSLFDFM</sequence>
<evidence type="ECO:0000256" key="3">
    <source>
        <dbReference type="ARBA" id="ARBA00022806"/>
    </source>
</evidence>
<feature type="binding site" evidence="5">
    <location>
        <begin position="501"/>
        <end position="508"/>
    </location>
    <ligand>
        <name>ATP</name>
        <dbReference type="ChEBI" id="CHEBI:30616"/>
    </ligand>
</feature>